<dbReference type="InterPro" id="IPR011118">
    <property type="entry name" value="Tannase/feruloyl_esterase"/>
</dbReference>
<accession>A0ABS0SXZ5</accession>
<evidence type="ECO:0000256" key="8">
    <source>
        <dbReference type="SAM" id="SignalP"/>
    </source>
</evidence>
<evidence type="ECO:0000256" key="5">
    <source>
        <dbReference type="ARBA" id="ARBA00022801"/>
    </source>
</evidence>
<reference evidence="9 10" key="1">
    <citation type="submission" date="2020-11" db="EMBL/GenBank/DDBJ databases">
        <title>genome sequence of strain KACC 18849.</title>
        <authorList>
            <person name="Gao J."/>
            <person name="Zhang X."/>
        </authorList>
    </citation>
    <scope>NUCLEOTIDE SEQUENCE [LARGE SCALE GENOMIC DNA]</scope>
    <source>
        <strain evidence="9 10">KACC 18849</strain>
    </source>
</reference>
<keyword evidence="10" id="KW-1185">Reference proteome</keyword>
<keyword evidence="3" id="KW-0479">Metal-binding</keyword>
<keyword evidence="5 9" id="KW-0378">Hydrolase</keyword>
<feature type="chain" id="PRO_5045284932" evidence="8">
    <location>
        <begin position="24"/>
        <end position="589"/>
    </location>
</feature>
<feature type="signal peptide" evidence="8">
    <location>
        <begin position="1"/>
        <end position="23"/>
    </location>
</feature>
<evidence type="ECO:0000313" key="9">
    <source>
        <dbReference type="EMBL" id="MBI1684291.1"/>
    </source>
</evidence>
<dbReference type="GO" id="GO:0016787">
    <property type="term" value="F:hydrolase activity"/>
    <property type="evidence" value="ECO:0007669"/>
    <property type="project" value="UniProtKB-KW"/>
</dbReference>
<evidence type="ECO:0000256" key="7">
    <source>
        <dbReference type="ARBA" id="ARBA00023157"/>
    </source>
</evidence>
<keyword evidence="6" id="KW-0106">Calcium</keyword>
<evidence type="ECO:0000256" key="4">
    <source>
        <dbReference type="ARBA" id="ARBA00022729"/>
    </source>
</evidence>
<sequence>MARGLLAALAGLVALAGASFAAAQPVPTLAKLAPVKPVIDCAALVSADVSDAVGAKTTITSAKLSGSGDKAFCAVQGVIAPKIRFELRLPTNGWTQRYLQVGCGGLCGVLNVRTEHADGCTPVKDGAIALASTDMGHEGKGGMAAMGDGTFGADPQLRIDFAYRGVHLTSVASKALIARFYGQAPRYSYFSGCSDGGREALMEAQRFPGDFDGIAAGAPAMVFTVQNSFYHAWQAASNTGPDGKSVLIASRLPILHAAALASCDAVDGLKDGQIDDPRACRFDPVVVQCKPGQASDACLTAAEVETARKLYDGPRDAAGKPFTLGQPQVGSELSWAGVFVPRSVDQVPGSWGMAEQPVKYLLSPTNPPANYGLADFKFTAEQFEGLKAMHPLYDATETDLSPFAAKGGKLILWHGWSDPHISPLNTIAYHNGVVAQMGQAKADAMMRLFVFPGLYHCFGGDGLSQFDIVSPLMAWVEAGQAPNAVIAAKVDLPAMPMGPTPAGADVRQTPMPDASAFKPSRVRPVYAYPQVAAYKGSGSTDAPESFAPKTPASEPAARDAYAAQFIAPRFHQDCRVEAGVLACVPSIKP</sequence>
<keyword evidence="2" id="KW-0719">Serine esterase</keyword>
<dbReference type="InterPro" id="IPR029058">
    <property type="entry name" value="AB_hydrolase_fold"/>
</dbReference>
<dbReference type="Pfam" id="PF07519">
    <property type="entry name" value="Tannase"/>
    <property type="match status" value="1"/>
</dbReference>
<name>A0ABS0SXZ5_9CAUL</name>
<evidence type="ECO:0000313" key="10">
    <source>
        <dbReference type="Proteomes" id="UP000639859"/>
    </source>
</evidence>
<evidence type="ECO:0000256" key="2">
    <source>
        <dbReference type="ARBA" id="ARBA00022487"/>
    </source>
</evidence>
<dbReference type="RefSeq" id="WP_198576212.1">
    <property type="nucleotide sequence ID" value="NZ_JADWOX010000007.1"/>
</dbReference>
<dbReference type="EMBL" id="JADWOX010000007">
    <property type="protein sequence ID" value="MBI1684291.1"/>
    <property type="molecule type" value="Genomic_DNA"/>
</dbReference>
<organism evidence="9 10">
    <name type="scientific">Caulobacter hibisci</name>
    <dbReference type="NCBI Taxonomy" id="2035993"/>
    <lineage>
        <taxon>Bacteria</taxon>
        <taxon>Pseudomonadati</taxon>
        <taxon>Pseudomonadota</taxon>
        <taxon>Alphaproteobacteria</taxon>
        <taxon>Caulobacterales</taxon>
        <taxon>Caulobacteraceae</taxon>
        <taxon>Caulobacter</taxon>
    </lineage>
</organism>
<evidence type="ECO:0000256" key="6">
    <source>
        <dbReference type="ARBA" id="ARBA00022837"/>
    </source>
</evidence>
<comment type="similarity">
    <text evidence="1">Belongs to the tannase family.</text>
</comment>
<dbReference type="SUPFAM" id="SSF53474">
    <property type="entry name" value="alpha/beta-Hydrolases"/>
    <property type="match status" value="1"/>
</dbReference>
<dbReference type="Proteomes" id="UP000639859">
    <property type="component" value="Unassembled WGS sequence"/>
</dbReference>
<keyword evidence="4 8" id="KW-0732">Signal</keyword>
<comment type="caution">
    <text evidence="9">The sequence shown here is derived from an EMBL/GenBank/DDBJ whole genome shotgun (WGS) entry which is preliminary data.</text>
</comment>
<protein>
    <submittedName>
        <fullName evidence="9">Tannase/feruloyl esterase family alpha/beta hydrolase</fullName>
    </submittedName>
</protein>
<evidence type="ECO:0000256" key="1">
    <source>
        <dbReference type="ARBA" id="ARBA00006249"/>
    </source>
</evidence>
<dbReference type="PANTHER" id="PTHR33938">
    <property type="entry name" value="FERULOYL ESTERASE B-RELATED"/>
    <property type="match status" value="1"/>
</dbReference>
<gene>
    <name evidence="9" type="ORF">I4Q42_11495</name>
</gene>
<keyword evidence="7" id="KW-1015">Disulfide bond</keyword>
<dbReference type="PANTHER" id="PTHR33938:SF15">
    <property type="entry name" value="FERULOYL ESTERASE B-RELATED"/>
    <property type="match status" value="1"/>
</dbReference>
<evidence type="ECO:0000256" key="3">
    <source>
        <dbReference type="ARBA" id="ARBA00022723"/>
    </source>
</evidence>
<proteinExistence type="inferred from homology"/>